<name>A0A368N978_9EURY</name>
<dbReference type="AlphaFoldDB" id="A0A368N978"/>
<feature type="transmembrane region" description="Helical" evidence="1">
    <location>
        <begin position="38"/>
        <end position="57"/>
    </location>
</feature>
<dbReference type="EMBL" id="QPHM01000001">
    <property type="protein sequence ID" value="RCU47112.1"/>
    <property type="molecule type" value="Genomic_DNA"/>
</dbReference>
<proteinExistence type="predicted"/>
<organism evidence="2 3">
    <name type="scientific">Haloplanus salinus</name>
    <dbReference type="NCBI Taxonomy" id="1126245"/>
    <lineage>
        <taxon>Archaea</taxon>
        <taxon>Methanobacteriati</taxon>
        <taxon>Methanobacteriota</taxon>
        <taxon>Stenosarchaea group</taxon>
        <taxon>Halobacteria</taxon>
        <taxon>Halobacteriales</taxon>
        <taxon>Haloferacaceae</taxon>
        <taxon>Haloplanus</taxon>
    </lineage>
</organism>
<keyword evidence="1" id="KW-1133">Transmembrane helix</keyword>
<reference evidence="2 3" key="1">
    <citation type="submission" date="2018-07" db="EMBL/GenBank/DDBJ databases">
        <title>Genome sequences of Haloplanus salinus JCM 18368T.</title>
        <authorList>
            <person name="Kim Y.B."/>
            <person name="Roh S.W."/>
        </authorList>
    </citation>
    <scope>NUCLEOTIDE SEQUENCE [LARGE SCALE GENOMIC DNA]</scope>
    <source>
        <strain evidence="2 3">JCM 18368</strain>
    </source>
</reference>
<protein>
    <submittedName>
        <fullName evidence="2">Uncharacterized protein</fullName>
    </submittedName>
</protein>
<accession>A0A368N978</accession>
<evidence type="ECO:0000256" key="1">
    <source>
        <dbReference type="SAM" id="Phobius"/>
    </source>
</evidence>
<dbReference type="RefSeq" id="WP_114448661.1">
    <property type="nucleotide sequence ID" value="NZ_QPHM01000001.1"/>
</dbReference>
<keyword evidence="1" id="KW-0812">Transmembrane</keyword>
<comment type="caution">
    <text evidence="2">The sequence shown here is derived from an EMBL/GenBank/DDBJ whole genome shotgun (WGS) entry which is preliminary data.</text>
</comment>
<evidence type="ECO:0000313" key="2">
    <source>
        <dbReference type="EMBL" id="RCU47112.1"/>
    </source>
</evidence>
<feature type="transmembrane region" description="Helical" evidence="1">
    <location>
        <begin position="12"/>
        <end position="32"/>
    </location>
</feature>
<dbReference type="Proteomes" id="UP000252189">
    <property type="component" value="Unassembled WGS sequence"/>
</dbReference>
<keyword evidence="3" id="KW-1185">Reference proteome</keyword>
<evidence type="ECO:0000313" key="3">
    <source>
        <dbReference type="Proteomes" id="UP000252189"/>
    </source>
</evidence>
<gene>
    <name evidence="2" type="ORF">DU504_07245</name>
</gene>
<feature type="transmembrane region" description="Helical" evidence="1">
    <location>
        <begin position="69"/>
        <end position="87"/>
    </location>
</feature>
<sequence length="88" mass="9291">MSILETVGKVILVGGVAVAVAAPVALVLGWGLEAGIRVFWAGVLYVVAGAVLQNRLYEPISLSGFDSRPPRMPWVSFILVVFGTLVLP</sequence>
<keyword evidence="1" id="KW-0472">Membrane</keyword>